<dbReference type="OrthoDB" id="277011at2759"/>
<evidence type="ECO:0000256" key="2">
    <source>
        <dbReference type="SAM" id="MobiDB-lite"/>
    </source>
</evidence>
<organism evidence="4 5">
    <name type="scientific">Reticulomyxa filosa</name>
    <dbReference type="NCBI Taxonomy" id="46433"/>
    <lineage>
        <taxon>Eukaryota</taxon>
        <taxon>Sar</taxon>
        <taxon>Rhizaria</taxon>
        <taxon>Retaria</taxon>
        <taxon>Foraminifera</taxon>
        <taxon>Monothalamids</taxon>
        <taxon>Reticulomyxidae</taxon>
        <taxon>Reticulomyxa</taxon>
    </lineage>
</organism>
<dbReference type="GO" id="GO:0015031">
    <property type="term" value="P:protein transport"/>
    <property type="evidence" value="ECO:0007669"/>
    <property type="project" value="UniProtKB-KW"/>
</dbReference>
<keyword evidence="1" id="KW-0653">Protein transport</keyword>
<accession>X6M9I0</accession>
<dbReference type="CDD" id="cd07521">
    <property type="entry name" value="HAD_FCP1-like"/>
    <property type="match status" value="1"/>
</dbReference>
<proteinExistence type="inferred from homology"/>
<dbReference type="InterPro" id="IPR036412">
    <property type="entry name" value="HAD-like_sf"/>
</dbReference>
<comment type="function">
    <text evidence="1">Essential component of the TIM23 complex, a complex that mediates the translocation of transit peptide-containing proteins across the mitochondrial inner membrane.</text>
</comment>
<dbReference type="InterPro" id="IPR050365">
    <property type="entry name" value="TIM50"/>
</dbReference>
<dbReference type="PANTHER" id="PTHR12210">
    <property type="entry name" value="DULLARD PROTEIN PHOSPHATASE"/>
    <property type="match status" value="1"/>
</dbReference>
<dbReference type="InterPro" id="IPR023214">
    <property type="entry name" value="HAD_sf"/>
</dbReference>
<feature type="compositionally biased region" description="Basic and acidic residues" evidence="2">
    <location>
        <begin position="86"/>
        <end position="95"/>
    </location>
</feature>
<evidence type="ECO:0000313" key="5">
    <source>
        <dbReference type="Proteomes" id="UP000023152"/>
    </source>
</evidence>
<dbReference type="GO" id="GO:0005744">
    <property type="term" value="C:TIM23 mitochondrial import inner membrane translocase complex"/>
    <property type="evidence" value="ECO:0007669"/>
    <property type="project" value="UniProtKB-UniRule"/>
</dbReference>
<feature type="region of interest" description="Disordered" evidence="2">
    <location>
        <begin position="74"/>
        <end position="101"/>
    </location>
</feature>
<dbReference type="InterPro" id="IPR004274">
    <property type="entry name" value="FCP1_dom"/>
</dbReference>
<keyword evidence="1" id="KW-0812">Transmembrane</keyword>
<sequence length="283" mass="32455">MLHTIVMYTFFKTCWDYFLVPIFICVIATANSQKRKNHKKWYFVFEDQTHDIAKEKGGEEGTYGRVDRSCNYNQVNSTTNLSPKDTPTEEEHSDTNESSTDYESALLPLLLPEDKHKRCLVLDLDETLVHSSFKVILHLEIDGVVHRVYVLKRPFVDEFLVECSKYYELVIFTASLSKYADPLLDYLDTQHDMRRIGRRLKDTIIVDNSPHSYCFQPKNAVPIASWFDDKSDTQVESSPDGRKRICTIPNVLCCFALTAERIHACVEDNIAASQGCQECAGCT</sequence>
<keyword evidence="5" id="KW-1185">Reference proteome</keyword>
<comment type="similarity">
    <text evidence="1">Belongs to the TIM50 family.</text>
</comment>
<protein>
    <recommendedName>
        <fullName evidence="1">Mitochondrial import inner membrane translocase subunit TIM50</fullName>
    </recommendedName>
</protein>
<evidence type="ECO:0000313" key="4">
    <source>
        <dbReference type="EMBL" id="ETO10296.1"/>
    </source>
</evidence>
<dbReference type="Pfam" id="PF03031">
    <property type="entry name" value="NIF"/>
    <property type="match status" value="1"/>
</dbReference>
<dbReference type="EMBL" id="ASPP01023542">
    <property type="protein sequence ID" value="ETO10296.1"/>
    <property type="molecule type" value="Genomic_DNA"/>
</dbReference>
<evidence type="ECO:0000259" key="3">
    <source>
        <dbReference type="PROSITE" id="PS50969"/>
    </source>
</evidence>
<dbReference type="SMART" id="SM00577">
    <property type="entry name" value="CPDc"/>
    <property type="match status" value="1"/>
</dbReference>
<keyword evidence="1" id="KW-0496">Mitochondrion</keyword>
<dbReference type="Proteomes" id="UP000023152">
    <property type="component" value="Unassembled WGS sequence"/>
</dbReference>
<keyword evidence="1" id="KW-0472">Membrane</keyword>
<evidence type="ECO:0000256" key="1">
    <source>
        <dbReference type="RuleBase" id="RU365079"/>
    </source>
</evidence>
<feature type="domain" description="FCP1 homology" evidence="3">
    <location>
        <begin position="113"/>
        <end position="283"/>
    </location>
</feature>
<comment type="subunit">
    <text evidence="1">Component of the TIM23 complex.</text>
</comment>
<feature type="compositionally biased region" description="Polar residues" evidence="2">
    <location>
        <begin position="74"/>
        <end position="85"/>
    </location>
</feature>
<keyword evidence="1" id="KW-0811">Translocation</keyword>
<dbReference type="SUPFAM" id="SSF56784">
    <property type="entry name" value="HAD-like"/>
    <property type="match status" value="1"/>
</dbReference>
<reference evidence="4 5" key="1">
    <citation type="journal article" date="2013" name="Curr. Biol.">
        <title>The Genome of the Foraminiferan Reticulomyxa filosa.</title>
        <authorList>
            <person name="Glockner G."/>
            <person name="Hulsmann N."/>
            <person name="Schleicher M."/>
            <person name="Noegel A.A."/>
            <person name="Eichinger L."/>
            <person name="Gallinger C."/>
            <person name="Pawlowski J."/>
            <person name="Sierra R."/>
            <person name="Euteneuer U."/>
            <person name="Pillet L."/>
            <person name="Moustafa A."/>
            <person name="Platzer M."/>
            <person name="Groth M."/>
            <person name="Szafranski K."/>
            <person name="Schliwa M."/>
        </authorList>
    </citation>
    <scope>NUCLEOTIDE SEQUENCE [LARGE SCALE GENOMIC DNA]</scope>
</reference>
<keyword evidence="1" id="KW-0809">Transit peptide</keyword>
<keyword evidence="1" id="KW-1133">Transmembrane helix</keyword>
<name>X6M9I0_RETFI</name>
<comment type="caution">
    <text evidence="4">The sequence shown here is derived from an EMBL/GenBank/DDBJ whole genome shotgun (WGS) entry which is preliminary data.</text>
</comment>
<dbReference type="AlphaFoldDB" id="X6M9I0"/>
<gene>
    <name evidence="4" type="ORF">RFI_27078</name>
</gene>
<dbReference type="Gene3D" id="3.40.50.1000">
    <property type="entry name" value="HAD superfamily/HAD-like"/>
    <property type="match status" value="2"/>
</dbReference>
<feature type="transmembrane region" description="Helical" evidence="1">
    <location>
        <begin position="6"/>
        <end position="30"/>
    </location>
</feature>
<dbReference type="PROSITE" id="PS50969">
    <property type="entry name" value="FCP1"/>
    <property type="match status" value="1"/>
</dbReference>
<keyword evidence="1" id="KW-0813">Transport</keyword>
<comment type="subcellular location">
    <subcellularLocation>
        <location evidence="1">Mitochondrion inner membrane</location>
        <topology evidence="1">Single-pass membrane protein</topology>
    </subcellularLocation>
</comment>